<name>A0AAD5XFL2_9FUNG</name>
<dbReference type="EMBL" id="JADGJH010001088">
    <property type="protein sequence ID" value="KAJ3119178.1"/>
    <property type="molecule type" value="Genomic_DNA"/>
</dbReference>
<proteinExistence type="predicted"/>
<dbReference type="GO" id="GO:0004672">
    <property type="term" value="F:protein kinase activity"/>
    <property type="evidence" value="ECO:0007669"/>
    <property type="project" value="InterPro"/>
</dbReference>
<feature type="compositionally biased region" description="Basic and acidic residues" evidence="1">
    <location>
        <begin position="822"/>
        <end position="832"/>
    </location>
</feature>
<dbReference type="InterPro" id="IPR000719">
    <property type="entry name" value="Prot_kinase_dom"/>
</dbReference>
<feature type="region of interest" description="Disordered" evidence="1">
    <location>
        <begin position="812"/>
        <end position="832"/>
    </location>
</feature>
<dbReference type="GO" id="GO:0005524">
    <property type="term" value="F:ATP binding"/>
    <property type="evidence" value="ECO:0007669"/>
    <property type="project" value="InterPro"/>
</dbReference>
<comment type="caution">
    <text evidence="3">The sequence shown here is derived from an EMBL/GenBank/DDBJ whole genome shotgun (WGS) entry which is preliminary data.</text>
</comment>
<sequence>MFNNLLASVSSLASTQPAHGFSIGEAVAVAENHKETGWLLHRGTTAKGAVPVSVFCFNATAAAAKPRLPLARNALKRLKTLRHPAILAFVDGAENEFHVIIGTEPVTPLRVALASDPSLSSNGNFIAFGLYKIASAIKFLNADVSLTHACIRLDSIYVTKSGEWRLGAFDFLSNIKTDSILFDNHDRIPDAAKYLPPELASQQPWSSITENPISAIDSWSFGILLYEIFNNTVLSSRDELTNLSKIPKQLIPHYKQLLNSNPRTRHDVASVFDQCVTPSAYFAANEFIQVVLALEQFGLKDSYEKDQFLIKINNTIDTFPTDFCKHKILPELIKALEFGGGGAKALAPILKIANKLDAAEFESVIVPMLVKMFALPDRAIRVSLCENLGGFIERLSPKVLNDKIFPNLSTGFNDTNAVLRECTLRSVLLIVPKLSERIINNDLLRFLAKLQADEEPVIRSNTTICLGKLAVSLNDSTRRKVLIPAFARSLHDPFPPARNAGLLAFAATSEYYTPHDIATKVIPAFSGLLLDPERTIRTQAFKNMDSFIKKLEKHSATMPEPQEPPAPSVSINGGGVLPVGTGSTAAAAQGSDGWAGWAVGALSSTITRAAVSATGAISSAATTTTTTGSTTTAALPTSPISESSSAARKSDVSSSGGSIGDGSGVTASGMAGLGLANSSSGNGGGGNIVQASGIRKPFSSVSLSTGGVSGMSLKPKVAVESVISDWDNDWDEKPKVDINALNNAAAASHRKFCDNNNTHSSFGNGTDGWGDIDFGQQQPVSIKRVGSGVSSVSSFSGVSSFGMVPSVAVAGGGGAANTGGSVDRELEKQKKREQLALLREQKKAAIAAKKMNQ</sequence>
<evidence type="ECO:0000259" key="2">
    <source>
        <dbReference type="PROSITE" id="PS50011"/>
    </source>
</evidence>
<protein>
    <recommendedName>
        <fullName evidence="2">Protein kinase domain-containing protein</fullName>
    </recommendedName>
</protein>
<reference evidence="3" key="1">
    <citation type="submission" date="2020-05" db="EMBL/GenBank/DDBJ databases">
        <title>Phylogenomic resolution of chytrid fungi.</title>
        <authorList>
            <person name="Stajich J.E."/>
            <person name="Amses K."/>
            <person name="Simmons R."/>
            <person name="Seto K."/>
            <person name="Myers J."/>
            <person name="Bonds A."/>
            <person name="Quandt C.A."/>
            <person name="Barry K."/>
            <person name="Liu P."/>
            <person name="Grigoriev I."/>
            <person name="Longcore J.E."/>
            <person name="James T.Y."/>
        </authorList>
    </citation>
    <scope>NUCLEOTIDE SEQUENCE</scope>
    <source>
        <strain evidence="3">JEL0513</strain>
    </source>
</reference>
<evidence type="ECO:0000313" key="3">
    <source>
        <dbReference type="EMBL" id="KAJ3119178.1"/>
    </source>
</evidence>
<dbReference type="InterPro" id="IPR011009">
    <property type="entry name" value="Kinase-like_dom_sf"/>
</dbReference>
<dbReference type="Gene3D" id="1.25.10.10">
    <property type="entry name" value="Leucine-rich Repeat Variant"/>
    <property type="match status" value="1"/>
</dbReference>
<dbReference type="GO" id="GO:0006409">
    <property type="term" value="P:tRNA export from nucleus"/>
    <property type="evidence" value="ECO:0007669"/>
    <property type="project" value="TreeGrafter"/>
</dbReference>
<gene>
    <name evidence="3" type="ORF">HK100_000433</name>
</gene>
<dbReference type="SUPFAM" id="SSF48371">
    <property type="entry name" value="ARM repeat"/>
    <property type="match status" value="1"/>
</dbReference>
<dbReference type="InterPro" id="IPR016024">
    <property type="entry name" value="ARM-type_fold"/>
</dbReference>
<feature type="domain" description="Protein kinase" evidence="2">
    <location>
        <begin position="1"/>
        <end position="282"/>
    </location>
</feature>
<dbReference type="InterPro" id="IPR011989">
    <property type="entry name" value="ARM-like"/>
</dbReference>
<evidence type="ECO:0000313" key="4">
    <source>
        <dbReference type="Proteomes" id="UP001211907"/>
    </source>
</evidence>
<dbReference type="Gene3D" id="3.30.200.20">
    <property type="entry name" value="Phosphorylase Kinase, domain 1"/>
    <property type="match status" value="1"/>
</dbReference>
<dbReference type="PANTHER" id="PTHR12984:SF3">
    <property type="entry name" value="N-TERMINAL KINASE-LIKE PROTEIN"/>
    <property type="match status" value="1"/>
</dbReference>
<organism evidence="3 4">
    <name type="scientific">Physocladia obscura</name>
    <dbReference type="NCBI Taxonomy" id="109957"/>
    <lineage>
        <taxon>Eukaryota</taxon>
        <taxon>Fungi</taxon>
        <taxon>Fungi incertae sedis</taxon>
        <taxon>Chytridiomycota</taxon>
        <taxon>Chytridiomycota incertae sedis</taxon>
        <taxon>Chytridiomycetes</taxon>
        <taxon>Chytridiales</taxon>
        <taxon>Chytriomycetaceae</taxon>
        <taxon>Physocladia</taxon>
    </lineage>
</organism>
<feature type="region of interest" description="Disordered" evidence="1">
    <location>
        <begin position="555"/>
        <end position="575"/>
    </location>
</feature>
<dbReference type="AlphaFoldDB" id="A0AAD5XFL2"/>
<dbReference type="Proteomes" id="UP001211907">
    <property type="component" value="Unassembled WGS sequence"/>
</dbReference>
<dbReference type="Pfam" id="PF07714">
    <property type="entry name" value="PK_Tyr_Ser-Thr"/>
    <property type="match status" value="1"/>
</dbReference>
<feature type="compositionally biased region" description="Low complexity" evidence="1">
    <location>
        <begin position="617"/>
        <end position="656"/>
    </location>
</feature>
<dbReference type="GO" id="GO:0005737">
    <property type="term" value="C:cytoplasm"/>
    <property type="evidence" value="ECO:0007669"/>
    <property type="project" value="TreeGrafter"/>
</dbReference>
<accession>A0AAD5XFL2</accession>
<dbReference type="InterPro" id="IPR001245">
    <property type="entry name" value="Ser-Thr/Tyr_kinase_cat_dom"/>
</dbReference>
<keyword evidence="4" id="KW-1185">Reference proteome</keyword>
<dbReference type="SUPFAM" id="SSF56112">
    <property type="entry name" value="Protein kinase-like (PK-like)"/>
    <property type="match status" value="1"/>
</dbReference>
<evidence type="ECO:0000256" key="1">
    <source>
        <dbReference type="SAM" id="MobiDB-lite"/>
    </source>
</evidence>
<dbReference type="PANTHER" id="PTHR12984">
    <property type="entry name" value="SCY1-RELATED S/T PROTEIN KINASE-LIKE"/>
    <property type="match status" value="1"/>
</dbReference>
<dbReference type="PROSITE" id="PS50011">
    <property type="entry name" value="PROTEIN_KINASE_DOM"/>
    <property type="match status" value="1"/>
</dbReference>
<dbReference type="InterPro" id="IPR051177">
    <property type="entry name" value="CIK-Related_Protein"/>
</dbReference>
<feature type="region of interest" description="Disordered" evidence="1">
    <location>
        <begin position="617"/>
        <end position="663"/>
    </location>
</feature>
<dbReference type="Gene3D" id="1.10.510.10">
    <property type="entry name" value="Transferase(Phosphotransferase) domain 1"/>
    <property type="match status" value="1"/>
</dbReference>